<dbReference type="GO" id="GO:0003677">
    <property type="term" value="F:DNA binding"/>
    <property type="evidence" value="ECO:0007669"/>
    <property type="project" value="InterPro"/>
</dbReference>
<evidence type="ECO:0000313" key="8">
    <source>
        <dbReference type="Proteomes" id="UP000702544"/>
    </source>
</evidence>
<dbReference type="Gene3D" id="1.10.10.10">
    <property type="entry name" value="Winged helix-like DNA-binding domain superfamily/Winged helix DNA-binding domain"/>
    <property type="match status" value="1"/>
</dbReference>
<dbReference type="InterPro" id="IPR036388">
    <property type="entry name" value="WH-like_DNA-bd_sf"/>
</dbReference>
<dbReference type="GO" id="GO:0016987">
    <property type="term" value="F:sigma factor activity"/>
    <property type="evidence" value="ECO:0007669"/>
    <property type="project" value="UniProtKB-KW"/>
</dbReference>
<organism evidence="7 8">
    <name type="scientific">Candidatus Kutchimonas denitrificans</name>
    <dbReference type="NCBI Taxonomy" id="3056748"/>
    <lineage>
        <taxon>Bacteria</taxon>
        <taxon>Pseudomonadati</taxon>
        <taxon>Gemmatimonadota</taxon>
        <taxon>Gemmatimonadia</taxon>
        <taxon>Candidatus Palauibacterales</taxon>
        <taxon>Candidatus Palauibacteraceae</taxon>
        <taxon>Candidatus Kutchimonas</taxon>
    </lineage>
</organism>
<accession>A0AAE4ZAS3</accession>
<dbReference type="SUPFAM" id="SSF88946">
    <property type="entry name" value="Sigma2 domain of RNA polymerase sigma factors"/>
    <property type="match status" value="1"/>
</dbReference>
<dbReference type="InterPro" id="IPR007627">
    <property type="entry name" value="RNA_pol_sigma70_r2"/>
</dbReference>
<dbReference type="Gene3D" id="1.10.1740.10">
    <property type="match status" value="1"/>
</dbReference>
<feature type="domain" description="RNA polymerase sigma factor 70 region 4 type 2" evidence="6">
    <location>
        <begin position="123"/>
        <end position="173"/>
    </location>
</feature>
<dbReference type="GO" id="GO:0006352">
    <property type="term" value="P:DNA-templated transcription initiation"/>
    <property type="evidence" value="ECO:0007669"/>
    <property type="project" value="InterPro"/>
</dbReference>
<dbReference type="SUPFAM" id="SSF88659">
    <property type="entry name" value="Sigma3 and sigma4 domains of RNA polymerase sigma factors"/>
    <property type="match status" value="1"/>
</dbReference>
<gene>
    <name evidence="7" type="ORF">GWO12_06160</name>
</gene>
<reference evidence="7 8" key="1">
    <citation type="submission" date="2020-01" db="EMBL/GenBank/DDBJ databases">
        <title>Genomes assembled from Gulf of Kutch pelagic sediment metagenomes.</title>
        <authorList>
            <person name="Chandrashekar M."/>
            <person name="Mahajan M.S."/>
            <person name="Dave K.J."/>
            <person name="Vatsa P."/>
            <person name="Nathani N.M."/>
        </authorList>
    </citation>
    <scope>NUCLEOTIDE SEQUENCE [LARGE SCALE GENOMIC DNA]</scope>
    <source>
        <strain evidence="7">KS3-K002</strain>
    </source>
</reference>
<keyword evidence="2" id="KW-0805">Transcription regulation</keyword>
<dbReference type="Pfam" id="PF04542">
    <property type="entry name" value="Sigma70_r2"/>
    <property type="match status" value="1"/>
</dbReference>
<dbReference type="InterPro" id="IPR013324">
    <property type="entry name" value="RNA_pol_sigma_r3/r4-like"/>
</dbReference>
<evidence type="ECO:0000313" key="7">
    <source>
        <dbReference type="EMBL" id="NIR74681.1"/>
    </source>
</evidence>
<evidence type="ECO:0000256" key="4">
    <source>
        <dbReference type="ARBA" id="ARBA00023163"/>
    </source>
</evidence>
<comment type="caution">
    <text evidence="7">The sequence shown here is derived from an EMBL/GenBank/DDBJ whole genome shotgun (WGS) entry which is preliminary data.</text>
</comment>
<dbReference type="Proteomes" id="UP000702544">
    <property type="component" value="Unassembled WGS sequence"/>
</dbReference>
<evidence type="ECO:0000259" key="6">
    <source>
        <dbReference type="Pfam" id="PF08281"/>
    </source>
</evidence>
<evidence type="ECO:0000256" key="1">
    <source>
        <dbReference type="ARBA" id="ARBA00010641"/>
    </source>
</evidence>
<proteinExistence type="inferred from homology"/>
<dbReference type="InterPro" id="IPR013249">
    <property type="entry name" value="RNA_pol_sigma70_r4_t2"/>
</dbReference>
<comment type="similarity">
    <text evidence="1">Belongs to the sigma-70 factor family. ECF subfamily.</text>
</comment>
<dbReference type="Pfam" id="PF08281">
    <property type="entry name" value="Sigma70_r4_2"/>
    <property type="match status" value="1"/>
</dbReference>
<name>A0AAE4ZAS3_9BACT</name>
<dbReference type="InterPro" id="IPR013325">
    <property type="entry name" value="RNA_pol_sigma_r2"/>
</dbReference>
<dbReference type="EMBL" id="JAACAK010000047">
    <property type="protein sequence ID" value="NIR74681.1"/>
    <property type="molecule type" value="Genomic_DNA"/>
</dbReference>
<protein>
    <submittedName>
        <fullName evidence="7">Sigma-70 family RNA polymerase sigma factor</fullName>
    </submittedName>
</protein>
<keyword evidence="4" id="KW-0804">Transcription</keyword>
<feature type="domain" description="RNA polymerase sigma-70 region 2" evidence="5">
    <location>
        <begin position="28"/>
        <end position="93"/>
    </location>
</feature>
<dbReference type="PANTHER" id="PTHR43133:SF46">
    <property type="entry name" value="RNA POLYMERASE SIGMA-70 FACTOR ECF SUBFAMILY"/>
    <property type="match status" value="1"/>
</dbReference>
<dbReference type="InterPro" id="IPR014284">
    <property type="entry name" value="RNA_pol_sigma-70_dom"/>
</dbReference>
<evidence type="ECO:0000259" key="5">
    <source>
        <dbReference type="Pfam" id="PF04542"/>
    </source>
</evidence>
<dbReference type="PANTHER" id="PTHR43133">
    <property type="entry name" value="RNA POLYMERASE ECF-TYPE SIGMA FACTO"/>
    <property type="match status" value="1"/>
</dbReference>
<sequence>MNPDAFGLESALVSRARTGDEEALEAVFHAYRTQVYNLGRRICGNEEDAEDVLQDTFLEVCRSINRFRGDGSLWGWVRRVAASKAFMLLRRERIRSGRTVSGDGLSPDAFGVAPREPTGPIDLEAALSRLSPVTRAVLWLHDVEGYTHEEIGELMEKTASFSKSQLSRAHRRLREWLG</sequence>
<keyword evidence="3" id="KW-0731">Sigma factor</keyword>
<dbReference type="InterPro" id="IPR039425">
    <property type="entry name" value="RNA_pol_sigma-70-like"/>
</dbReference>
<evidence type="ECO:0000256" key="3">
    <source>
        <dbReference type="ARBA" id="ARBA00023082"/>
    </source>
</evidence>
<dbReference type="AlphaFoldDB" id="A0AAE4ZAS3"/>
<evidence type="ECO:0000256" key="2">
    <source>
        <dbReference type="ARBA" id="ARBA00023015"/>
    </source>
</evidence>
<dbReference type="NCBIfam" id="TIGR02937">
    <property type="entry name" value="sigma70-ECF"/>
    <property type="match status" value="1"/>
</dbReference>